<reference evidence="3" key="1">
    <citation type="submission" date="2011-03" db="EMBL/GenBank/DDBJ databases">
        <title>Complete sequence of Sphingobacterium sp. 21.</title>
        <authorList>
            <consortium name="US DOE Joint Genome Institute"/>
            <person name="Lucas S."/>
            <person name="Copeland A."/>
            <person name="Lapidus A."/>
            <person name="Cheng J.-F."/>
            <person name="Goodwin L."/>
            <person name="Pitluck S."/>
            <person name="Davenport K."/>
            <person name="Detter J.C."/>
            <person name="Han C."/>
            <person name="Tapia R."/>
            <person name="Land M."/>
            <person name="Hauser L."/>
            <person name="Kyrpides N."/>
            <person name="Ivanova N."/>
            <person name="Ovchinnikova G."/>
            <person name="Pagani I."/>
            <person name="Siebers A.K."/>
            <person name="Allgaier M."/>
            <person name="Thelen M.P."/>
            <person name="Hugenholtz P."/>
            <person name="Woyke T."/>
        </authorList>
    </citation>
    <scope>NUCLEOTIDE SEQUENCE</scope>
    <source>
        <strain evidence="3">21</strain>
    </source>
</reference>
<organism evidence="3">
    <name type="scientific">Sphingobacterium sp. (strain 21)</name>
    <dbReference type="NCBI Taxonomy" id="743722"/>
    <lineage>
        <taxon>Bacteria</taxon>
        <taxon>Pseudomonadati</taxon>
        <taxon>Bacteroidota</taxon>
        <taxon>Sphingobacteriia</taxon>
        <taxon>Sphingobacteriales</taxon>
        <taxon>Sphingobacteriaceae</taxon>
        <taxon>Sphingobacterium</taxon>
    </lineage>
</organism>
<dbReference type="InterPro" id="IPR036452">
    <property type="entry name" value="Ribo_hydro-like"/>
</dbReference>
<dbReference type="HOGENOM" id="CLU_055874_0_0_10"/>
<dbReference type="OrthoDB" id="128573at2"/>
<dbReference type="PANTHER" id="PTHR43264">
    <property type="match status" value="1"/>
</dbReference>
<feature type="signal peptide" evidence="1">
    <location>
        <begin position="1"/>
        <end position="21"/>
    </location>
</feature>
<proteinExistence type="predicted"/>
<protein>
    <submittedName>
        <fullName evidence="3">Inosine/uridine-preferring nucleoside hydrolase</fullName>
    </submittedName>
</protein>
<accession>F4CBG5</accession>
<dbReference type="EMBL" id="CP002584">
    <property type="protein sequence ID" value="ADZ77413.1"/>
    <property type="molecule type" value="Genomic_DNA"/>
</dbReference>
<name>F4CBG5_SPHS2</name>
<evidence type="ECO:0000256" key="1">
    <source>
        <dbReference type="SAM" id="SignalP"/>
    </source>
</evidence>
<keyword evidence="3" id="KW-0378">Hydrolase</keyword>
<dbReference type="PATRIC" id="fig|743722.3.peg.897"/>
<sequence>MKKAIYMFAAWVMLSSMQMQAQERTSKIPKLIFDTDMGPDYDDVGAIAILHHLAAKGECEILATVASDSHVSIAPTIELFNRYFKRPDIPVGMATADAPAIEAGNHWNDSLIKRFDPSLQGKRYPSAIEVYRKILAGQQDHSVTIVTVGFLSNLKALLQSKPDQFSPLNGVELVKQKVKKLVAMAGGFPQGAEFNVMKDASASYEVFRHWPSPILFSGFEIGKELFTGGRVAQESTEENPVAWAYAYNLQTYAKEGEKSRPSWDQTAVLCAIRNPEDYFYVNGPGQFVVDEKGNNVWNPNGKAEHYFLSHKYPYNEMAKKIEDLMMPLVSH</sequence>
<dbReference type="PANTHER" id="PTHR43264:SF1">
    <property type="entry name" value="INOSINE_URIDINE-PREFERRING NUCLEOSIDE HYDROLASE DOMAIN-CONTAINING PROTEIN"/>
    <property type="match status" value="1"/>
</dbReference>
<dbReference type="eggNOG" id="COG1957">
    <property type="taxonomic scope" value="Bacteria"/>
</dbReference>
<dbReference type="GO" id="GO:0016799">
    <property type="term" value="F:hydrolase activity, hydrolyzing N-glycosyl compounds"/>
    <property type="evidence" value="ECO:0007669"/>
    <property type="project" value="InterPro"/>
</dbReference>
<dbReference type="KEGG" id="shg:Sph21_0837"/>
<feature type="chain" id="PRO_5003311265" evidence="1">
    <location>
        <begin position="22"/>
        <end position="331"/>
    </location>
</feature>
<evidence type="ECO:0000313" key="3">
    <source>
        <dbReference type="EMBL" id="ADZ77413.1"/>
    </source>
</evidence>
<dbReference type="AlphaFoldDB" id="F4CBG5"/>
<dbReference type="Gene3D" id="3.90.245.10">
    <property type="entry name" value="Ribonucleoside hydrolase-like"/>
    <property type="match status" value="1"/>
</dbReference>
<dbReference type="InterPro" id="IPR001910">
    <property type="entry name" value="Inosine/uridine_hydrolase_dom"/>
</dbReference>
<dbReference type="SUPFAM" id="SSF53590">
    <property type="entry name" value="Nucleoside hydrolase"/>
    <property type="match status" value="1"/>
</dbReference>
<dbReference type="STRING" id="743722.Sph21_0837"/>
<feature type="domain" description="Inosine/uridine-preferring nucleoside hydrolase" evidence="2">
    <location>
        <begin position="31"/>
        <end position="298"/>
    </location>
</feature>
<gene>
    <name evidence="3" type="ordered locus">Sph21_0837</name>
</gene>
<evidence type="ECO:0000259" key="2">
    <source>
        <dbReference type="Pfam" id="PF01156"/>
    </source>
</evidence>
<dbReference type="Pfam" id="PF01156">
    <property type="entry name" value="IU_nuc_hydro"/>
    <property type="match status" value="1"/>
</dbReference>
<keyword evidence="1" id="KW-0732">Signal</keyword>